<feature type="signal peptide" evidence="8">
    <location>
        <begin position="1"/>
        <end position="23"/>
    </location>
</feature>
<dbReference type="RefSeq" id="WP_203537233.1">
    <property type="nucleotide sequence ID" value="NZ_JAESND010000002.1"/>
</dbReference>
<evidence type="ECO:0000313" key="11">
    <source>
        <dbReference type="Proteomes" id="UP000809431"/>
    </source>
</evidence>
<dbReference type="Proteomes" id="UP000809431">
    <property type="component" value="Unassembled WGS sequence"/>
</dbReference>
<feature type="compositionally biased region" description="Basic and acidic residues" evidence="7">
    <location>
        <begin position="236"/>
        <end position="245"/>
    </location>
</feature>
<keyword evidence="8" id="KW-0732">Signal</keyword>
<dbReference type="InterPro" id="IPR051156">
    <property type="entry name" value="Mito/Outer_Membr_Metalloprot"/>
</dbReference>
<comment type="cofactor">
    <cofactor evidence="6">
        <name>Zn(2+)</name>
        <dbReference type="ChEBI" id="CHEBI:29105"/>
    </cofactor>
    <text evidence="6">Binds 1 zinc ion per subunit.</text>
</comment>
<feature type="domain" description="Peptidase M48" evidence="9">
    <location>
        <begin position="88"/>
        <end position="246"/>
    </location>
</feature>
<keyword evidence="4 6" id="KW-0862">Zinc</keyword>
<organism evidence="10 11">
    <name type="scientific">Jeongeupia naejangsanensis</name>
    <dbReference type="NCBI Taxonomy" id="613195"/>
    <lineage>
        <taxon>Bacteria</taxon>
        <taxon>Pseudomonadati</taxon>
        <taxon>Pseudomonadota</taxon>
        <taxon>Betaproteobacteria</taxon>
        <taxon>Neisseriales</taxon>
        <taxon>Chitinibacteraceae</taxon>
        <taxon>Jeongeupia</taxon>
    </lineage>
</organism>
<feature type="region of interest" description="Disordered" evidence="7">
    <location>
        <begin position="227"/>
        <end position="251"/>
    </location>
</feature>
<dbReference type="CDD" id="cd07334">
    <property type="entry name" value="M48C_loiP_like"/>
    <property type="match status" value="1"/>
</dbReference>
<sequence>MSIRFTSATVAAAVLALSGCAQMDTNALLQSGSSAAQAAMLTDADVQKLSVQSCQQQDAQSKIAPANSTYAKRLNNVMKGLPTSVNGAPLNFKVYQTKDVNAWAMANGCVRVYSGLMDLMTDDEVRAVLGHEIGHVALGHTKKAAQVAYGVAAARGAVGAVGGATVNALSKSQLADLAEQLVNAQFSQSQESAADDYSFDLLKSKGYNPQALVTSFQKLAKLDGGNSSIMSSHPASADRAKHIQDRINSGK</sequence>
<evidence type="ECO:0000256" key="8">
    <source>
        <dbReference type="SAM" id="SignalP"/>
    </source>
</evidence>
<keyword evidence="11" id="KW-1185">Reference proteome</keyword>
<evidence type="ECO:0000313" key="10">
    <source>
        <dbReference type="EMBL" id="MBM3115577.1"/>
    </source>
</evidence>
<dbReference type="Pfam" id="PF01435">
    <property type="entry name" value="Peptidase_M48"/>
    <property type="match status" value="1"/>
</dbReference>
<evidence type="ECO:0000256" key="1">
    <source>
        <dbReference type="ARBA" id="ARBA00022670"/>
    </source>
</evidence>
<name>A0ABS2BIZ7_9NEIS</name>
<gene>
    <name evidence="10" type="ORF">JMJ54_07040</name>
</gene>
<evidence type="ECO:0000256" key="3">
    <source>
        <dbReference type="ARBA" id="ARBA00022801"/>
    </source>
</evidence>
<dbReference type="PANTHER" id="PTHR22726">
    <property type="entry name" value="METALLOENDOPEPTIDASE OMA1"/>
    <property type="match status" value="1"/>
</dbReference>
<keyword evidence="2" id="KW-0479">Metal-binding</keyword>
<dbReference type="EMBL" id="JAESND010000002">
    <property type="protein sequence ID" value="MBM3115577.1"/>
    <property type="molecule type" value="Genomic_DNA"/>
</dbReference>
<evidence type="ECO:0000256" key="2">
    <source>
        <dbReference type="ARBA" id="ARBA00022723"/>
    </source>
</evidence>
<dbReference type="Gene3D" id="3.30.2010.10">
    <property type="entry name" value="Metalloproteases ('zincins'), catalytic domain"/>
    <property type="match status" value="1"/>
</dbReference>
<protein>
    <submittedName>
        <fullName evidence="10">M48 family metallopeptidase</fullName>
    </submittedName>
</protein>
<comment type="similarity">
    <text evidence="6">Belongs to the peptidase M48 family.</text>
</comment>
<reference evidence="10 11" key="1">
    <citation type="submission" date="2021-01" db="EMBL/GenBank/DDBJ databases">
        <title>Draft Genome Sequence and Polyhydroxyalkanoate Biosynthetic Potential of Jeongeupia naejangsanensis Type Strain DSM 24253.</title>
        <authorList>
            <person name="Turrini P."/>
            <person name="Artuso I."/>
            <person name="Lugli G.A."/>
            <person name="Frangipani E."/>
            <person name="Ventura M."/>
            <person name="Visca P."/>
        </authorList>
    </citation>
    <scope>NUCLEOTIDE SEQUENCE [LARGE SCALE GENOMIC DNA]</scope>
    <source>
        <strain evidence="10 11">DSM 24253</strain>
    </source>
</reference>
<comment type="caution">
    <text evidence="10">The sequence shown here is derived from an EMBL/GenBank/DDBJ whole genome shotgun (WGS) entry which is preliminary data.</text>
</comment>
<keyword evidence="3 6" id="KW-0378">Hydrolase</keyword>
<dbReference type="PROSITE" id="PS51257">
    <property type="entry name" value="PROKAR_LIPOPROTEIN"/>
    <property type="match status" value="1"/>
</dbReference>
<feature type="chain" id="PRO_5045598606" evidence="8">
    <location>
        <begin position="24"/>
        <end position="251"/>
    </location>
</feature>
<keyword evidence="1 6" id="KW-0645">Protease</keyword>
<evidence type="ECO:0000259" key="9">
    <source>
        <dbReference type="Pfam" id="PF01435"/>
    </source>
</evidence>
<dbReference type="PANTHER" id="PTHR22726:SF8">
    <property type="entry name" value="METALLOPROTEASE YCAL"/>
    <property type="match status" value="1"/>
</dbReference>
<evidence type="ECO:0000256" key="6">
    <source>
        <dbReference type="RuleBase" id="RU003983"/>
    </source>
</evidence>
<evidence type="ECO:0000256" key="7">
    <source>
        <dbReference type="SAM" id="MobiDB-lite"/>
    </source>
</evidence>
<proteinExistence type="inferred from homology"/>
<evidence type="ECO:0000256" key="5">
    <source>
        <dbReference type="ARBA" id="ARBA00023049"/>
    </source>
</evidence>
<evidence type="ECO:0000256" key="4">
    <source>
        <dbReference type="ARBA" id="ARBA00022833"/>
    </source>
</evidence>
<accession>A0ABS2BIZ7</accession>
<keyword evidence="5 6" id="KW-0482">Metalloprotease</keyword>
<dbReference type="InterPro" id="IPR001915">
    <property type="entry name" value="Peptidase_M48"/>
</dbReference>